<gene>
    <name evidence="1" type="ORF">Vadar_003761</name>
</gene>
<organism evidence="1 2">
    <name type="scientific">Vaccinium darrowii</name>
    <dbReference type="NCBI Taxonomy" id="229202"/>
    <lineage>
        <taxon>Eukaryota</taxon>
        <taxon>Viridiplantae</taxon>
        <taxon>Streptophyta</taxon>
        <taxon>Embryophyta</taxon>
        <taxon>Tracheophyta</taxon>
        <taxon>Spermatophyta</taxon>
        <taxon>Magnoliopsida</taxon>
        <taxon>eudicotyledons</taxon>
        <taxon>Gunneridae</taxon>
        <taxon>Pentapetalae</taxon>
        <taxon>asterids</taxon>
        <taxon>Ericales</taxon>
        <taxon>Ericaceae</taxon>
        <taxon>Vaccinioideae</taxon>
        <taxon>Vaccinieae</taxon>
        <taxon>Vaccinium</taxon>
    </lineage>
</organism>
<dbReference type="EMBL" id="CM037151">
    <property type="protein sequence ID" value="KAH7842302.1"/>
    <property type="molecule type" value="Genomic_DNA"/>
</dbReference>
<accession>A0ACB7XN25</accession>
<proteinExistence type="predicted"/>
<evidence type="ECO:0000313" key="2">
    <source>
        <dbReference type="Proteomes" id="UP000828048"/>
    </source>
</evidence>
<name>A0ACB7XN25_9ERIC</name>
<keyword evidence="2" id="KW-1185">Reference proteome</keyword>
<comment type="caution">
    <text evidence="1">The sequence shown here is derived from an EMBL/GenBank/DDBJ whole genome shotgun (WGS) entry which is preliminary data.</text>
</comment>
<sequence length="153" mass="17161">MYNFTIMAALGMKNKDQEALMMLIKESAAADGGFQAGDFFPSVEILSVINGQKYKLDKIHRELDRIFEVIIYEHKVRREAIKTSESEGDEDLVDVLLRVQENTSNIIAVLDCVVGLKIASICNIPFINLAMSCSIWTLQPLQRTVSVDNAIHD</sequence>
<reference evidence="1 2" key="1">
    <citation type="journal article" date="2021" name="Hortic Res">
        <title>High-quality reference genome and annotation aids understanding of berry development for evergreen blueberry (Vaccinium darrowii).</title>
        <authorList>
            <person name="Yu J."/>
            <person name="Hulse-Kemp A.M."/>
            <person name="Babiker E."/>
            <person name="Staton M."/>
        </authorList>
    </citation>
    <scope>NUCLEOTIDE SEQUENCE [LARGE SCALE GENOMIC DNA]</scope>
    <source>
        <strain evidence="2">cv. NJ 8807/NJ 8810</strain>
        <tissue evidence="1">Young leaf</tissue>
    </source>
</reference>
<evidence type="ECO:0000313" key="1">
    <source>
        <dbReference type="EMBL" id="KAH7842302.1"/>
    </source>
</evidence>
<dbReference type="Proteomes" id="UP000828048">
    <property type="component" value="Chromosome 1"/>
</dbReference>
<protein>
    <submittedName>
        <fullName evidence="1">Uncharacterized protein</fullName>
    </submittedName>
</protein>